<evidence type="ECO:0000259" key="9">
    <source>
        <dbReference type="Pfam" id="PF12704"/>
    </source>
</evidence>
<evidence type="ECO:0000256" key="4">
    <source>
        <dbReference type="ARBA" id="ARBA00022989"/>
    </source>
</evidence>
<dbReference type="InterPro" id="IPR025857">
    <property type="entry name" value="MacB_PCD"/>
</dbReference>
<dbReference type="Proteomes" id="UP000249645">
    <property type="component" value="Unassembled WGS sequence"/>
</dbReference>
<dbReference type="Pfam" id="PF12704">
    <property type="entry name" value="MacB_PCD"/>
    <property type="match status" value="1"/>
</dbReference>
<organism evidence="10 11">
    <name type="scientific">Pseudopedobacter saltans</name>
    <dbReference type="NCBI Taxonomy" id="151895"/>
    <lineage>
        <taxon>Bacteria</taxon>
        <taxon>Pseudomonadati</taxon>
        <taxon>Bacteroidota</taxon>
        <taxon>Sphingobacteriia</taxon>
        <taxon>Sphingobacteriales</taxon>
        <taxon>Sphingobacteriaceae</taxon>
        <taxon>Pseudopedobacter</taxon>
    </lineage>
</organism>
<dbReference type="PANTHER" id="PTHR30572">
    <property type="entry name" value="MEMBRANE COMPONENT OF TRANSPORTER-RELATED"/>
    <property type="match status" value="1"/>
</dbReference>
<evidence type="ECO:0000256" key="7">
    <source>
        <dbReference type="SAM" id="Phobius"/>
    </source>
</evidence>
<keyword evidence="4 7" id="KW-1133">Transmembrane helix</keyword>
<evidence type="ECO:0000256" key="1">
    <source>
        <dbReference type="ARBA" id="ARBA00004651"/>
    </source>
</evidence>
<dbReference type="AlphaFoldDB" id="A0A2W5F602"/>
<evidence type="ECO:0000313" key="11">
    <source>
        <dbReference type="Proteomes" id="UP000249645"/>
    </source>
</evidence>
<evidence type="ECO:0000256" key="2">
    <source>
        <dbReference type="ARBA" id="ARBA00022475"/>
    </source>
</evidence>
<sequence length="425" mass="45550">MKLLDNIGLAYQTVKSNKLRSGITIAIIAFGIMALIGIITAIDAVNAKMMKSFSSMGANGFTIIYKDRNRFGNDDDERSQKTVDSKKAKKSNLDKIITLQEAEKFKENYPFPAVVSLALDGTGSREIHYQNKKTNPNVSFSGIDENYLEVNGFSIAAGRNFNKMDVSSGRDVCLLGNDVAAKLFGENTKSNCIGKTVSINSRPYLVVGLLESKGSGGFGSKDNIAMTTYNNLRRSNAFASPSFSIGVLCSNVNQIPSAIGEAKSVFRGVRRLTPLDDDNFTINKSDKMAQTLIGMMGSMQGAAAGIGIITLIGAAIGLMNIMLVAVSERTKEVGLVKALGGKSKNIKQQFLFESTFISLMGAIFGIILGIIVGNIISFALGVGFVIPWLWVLMGIVICSLVGLAAGAYPAKKASKLNPIDALRYE</sequence>
<feature type="transmembrane region" description="Helical" evidence="7">
    <location>
        <begin position="350"/>
        <end position="376"/>
    </location>
</feature>
<name>A0A2W5F602_9SPHI</name>
<dbReference type="GO" id="GO:0005886">
    <property type="term" value="C:plasma membrane"/>
    <property type="evidence" value="ECO:0007669"/>
    <property type="project" value="UniProtKB-SubCell"/>
</dbReference>
<evidence type="ECO:0000256" key="3">
    <source>
        <dbReference type="ARBA" id="ARBA00022692"/>
    </source>
</evidence>
<dbReference type="InterPro" id="IPR003838">
    <property type="entry name" value="ABC3_permease_C"/>
</dbReference>
<dbReference type="Pfam" id="PF02687">
    <property type="entry name" value="FtsX"/>
    <property type="match status" value="1"/>
</dbReference>
<evidence type="ECO:0000256" key="6">
    <source>
        <dbReference type="ARBA" id="ARBA00038076"/>
    </source>
</evidence>
<evidence type="ECO:0000313" key="10">
    <source>
        <dbReference type="EMBL" id="PZP51455.1"/>
    </source>
</evidence>
<feature type="transmembrane region" description="Helical" evidence="7">
    <location>
        <begin position="302"/>
        <end position="326"/>
    </location>
</feature>
<dbReference type="InterPro" id="IPR050250">
    <property type="entry name" value="Macrolide_Exporter_MacB"/>
</dbReference>
<accession>A0A2W5F602</accession>
<reference evidence="10 11" key="1">
    <citation type="submission" date="2017-11" db="EMBL/GenBank/DDBJ databases">
        <title>Infants hospitalized years apart are colonized by the same room-sourced microbial strains.</title>
        <authorList>
            <person name="Brooks B."/>
            <person name="Olm M.R."/>
            <person name="Firek B.A."/>
            <person name="Baker R."/>
            <person name="Thomas B.C."/>
            <person name="Morowitz M.J."/>
            <person name="Banfield J.F."/>
        </authorList>
    </citation>
    <scope>NUCLEOTIDE SEQUENCE [LARGE SCALE GENOMIC DNA]</scope>
    <source>
        <strain evidence="10">S2_009_000_R2_76</strain>
    </source>
</reference>
<keyword evidence="2" id="KW-1003">Cell membrane</keyword>
<proteinExistence type="inferred from homology"/>
<feature type="transmembrane region" description="Helical" evidence="7">
    <location>
        <begin position="388"/>
        <end position="408"/>
    </location>
</feature>
<comment type="similarity">
    <text evidence="6">Belongs to the ABC-4 integral membrane protein family.</text>
</comment>
<keyword evidence="5 7" id="KW-0472">Membrane</keyword>
<comment type="caution">
    <text evidence="10">The sequence shown here is derived from an EMBL/GenBank/DDBJ whole genome shotgun (WGS) entry which is preliminary data.</text>
</comment>
<dbReference type="EMBL" id="QFOI01000030">
    <property type="protein sequence ID" value="PZP51455.1"/>
    <property type="molecule type" value="Genomic_DNA"/>
</dbReference>
<feature type="transmembrane region" description="Helical" evidence="7">
    <location>
        <begin position="21"/>
        <end position="42"/>
    </location>
</feature>
<dbReference type="PANTHER" id="PTHR30572:SF4">
    <property type="entry name" value="ABC TRANSPORTER PERMEASE YTRF"/>
    <property type="match status" value="1"/>
</dbReference>
<evidence type="ECO:0008006" key="12">
    <source>
        <dbReference type="Google" id="ProtNLM"/>
    </source>
</evidence>
<keyword evidence="3 7" id="KW-0812">Transmembrane</keyword>
<dbReference type="GO" id="GO:0022857">
    <property type="term" value="F:transmembrane transporter activity"/>
    <property type="evidence" value="ECO:0007669"/>
    <property type="project" value="TreeGrafter"/>
</dbReference>
<feature type="domain" description="MacB-like periplasmic core" evidence="9">
    <location>
        <begin position="21"/>
        <end position="258"/>
    </location>
</feature>
<protein>
    <recommendedName>
        <fullName evidence="12">ABC transporter</fullName>
    </recommendedName>
</protein>
<gene>
    <name evidence="10" type="ORF">DI598_03130</name>
</gene>
<feature type="domain" description="ABC3 transporter permease C-terminal" evidence="8">
    <location>
        <begin position="306"/>
        <end position="418"/>
    </location>
</feature>
<comment type="subcellular location">
    <subcellularLocation>
        <location evidence="1">Cell membrane</location>
        <topology evidence="1">Multi-pass membrane protein</topology>
    </subcellularLocation>
</comment>
<evidence type="ECO:0000256" key="5">
    <source>
        <dbReference type="ARBA" id="ARBA00023136"/>
    </source>
</evidence>
<evidence type="ECO:0000259" key="8">
    <source>
        <dbReference type="Pfam" id="PF02687"/>
    </source>
</evidence>